<organism evidence="3 4">
    <name type="scientific">Rheinheimera tilapiae</name>
    <dbReference type="NCBI Taxonomy" id="875043"/>
    <lineage>
        <taxon>Bacteria</taxon>
        <taxon>Pseudomonadati</taxon>
        <taxon>Pseudomonadota</taxon>
        <taxon>Gammaproteobacteria</taxon>
        <taxon>Chromatiales</taxon>
        <taxon>Chromatiaceae</taxon>
        <taxon>Rheinheimera</taxon>
    </lineage>
</organism>
<dbReference type="Pfam" id="PF13347">
    <property type="entry name" value="MFS_2"/>
    <property type="match status" value="1"/>
</dbReference>
<feature type="transmembrane region" description="Helical" evidence="2">
    <location>
        <begin position="246"/>
        <end position="270"/>
    </location>
</feature>
<dbReference type="PANTHER" id="PTHR11328">
    <property type="entry name" value="MAJOR FACILITATOR SUPERFAMILY DOMAIN-CONTAINING PROTEIN"/>
    <property type="match status" value="1"/>
</dbReference>
<gene>
    <name evidence="3" type="ORF">ACFFJP_00735</name>
</gene>
<dbReference type="SUPFAM" id="SSF103473">
    <property type="entry name" value="MFS general substrate transporter"/>
    <property type="match status" value="1"/>
</dbReference>
<evidence type="ECO:0000256" key="2">
    <source>
        <dbReference type="SAM" id="Phobius"/>
    </source>
</evidence>
<feature type="transmembrane region" description="Helical" evidence="2">
    <location>
        <begin position="50"/>
        <end position="71"/>
    </location>
</feature>
<feature type="transmembrane region" description="Helical" evidence="2">
    <location>
        <begin position="150"/>
        <end position="168"/>
    </location>
</feature>
<dbReference type="PANTHER" id="PTHR11328:SF24">
    <property type="entry name" value="MAJOR FACILITATOR SUPERFAMILY (MFS) PROFILE DOMAIN-CONTAINING PROTEIN"/>
    <property type="match status" value="1"/>
</dbReference>
<reference evidence="3 4" key="1">
    <citation type="submission" date="2024-09" db="EMBL/GenBank/DDBJ databases">
        <authorList>
            <person name="Sun Q."/>
            <person name="Mori K."/>
        </authorList>
    </citation>
    <scope>NUCLEOTIDE SEQUENCE [LARGE SCALE GENOMIC DNA]</scope>
    <source>
        <strain evidence="3 4">KCTC 23315</strain>
    </source>
</reference>
<feature type="transmembrane region" description="Helical" evidence="2">
    <location>
        <begin position="316"/>
        <end position="334"/>
    </location>
</feature>
<feature type="transmembrane region" description="Helical" evidence="2">
    <location>
        <begin position="114"/>
        <end position="138"/>
    </location>
</feature>
<feature type="transmembrane region" description="Helical" evidence="2">
    <location>
        <begin position="282"/>
        <end position="304"/>
    </location>
</feature>
<dbReference type="InterPro" id="IPR036259">
    <property type="entry name" value="MFS_trans_sf"/>
</dbReference>
<comment type="similarity">
    <text evidence="1">Belongs to the sodium:galactoside symporter (TC 2.A.2) family.</text>
</comment>
<feature type="transmembrane region" description="Helical" evidence="2">
    <location>
        <begin position="340"/>
        <end position="365"/>
    </location>
</feature>
<evidence type="ECO:0000313" key="4">
    <source>
        <dbReference type="Proteomes" id="UP001589813"/>
    </source>
</evidence>
<keyword evidence="4" id="KW-1185">Reference proteome</keyword>
<evidence type="ECO:0000256" key="1">
    <source>
        <dbReference type="ARBA" id="ARBA00009617"/>
    </source>
</evidence>
<protein>
    <submittedName>
        <fullName evidence="3">MFS transporter</fullName>
    </submittedName>
</protein>
<feature type="transmembrane region" description="Helical" evidence="2">
    <location>
        <begin position="83"/>
        <end position="102"/>
    </location>
</feature>
<accession>A0ABV6B8U8</accession>
<dbReference type="Gene3D" id="1.20.1250.20">
    <property type="entry name" value="MFS general substrate transporter like domains"/>
    <property type="match status" value="1"/>
</dbReference>
<keyword evidence="2" id="KW-0812">Transmembrane</keyword>
<dbReference type="InterPro" id="IPR039672">
    <property type="entry name" value="MFS_2"/>
</dbReference>
<feature type="transmembrane region" description="Helical" evidence="2">
    <location>
        <begin position="183"/>
        <end position="205"/>
    </location>
</feature>
<proteinExistence type="inferred from homology"/>
<dbReference type="EMBL" id="JBHLXP010000001">
    <property type="protein sequence ID" value="MFC0046809.1"/>
    <property type="molecule type" value="Genomic_DNA"/>
</dbReference>
<dbReference type="RefSeq" id="WP_377239394.1">
    <property type="nucleotide sequence ID" value="NZ_JBHLXP010000001.1"/>
</dbReference>
<feature type="transmembrane region" description="Helical" evidence="2">
    <location>
        <begin position="386"/>
        <end position="409"/>
    </location>
</feature>
<keyword evidence="2" id="KW-0472">Membrane</keyword>
<comment type="caution">
    <text evidence="3">The sequence shown here is derived from an EMBL/GenBank/DDBJ whole genome shotgun (WGS) entry which is preliminary data.</text>
</comment>
<dbReference type="Proteomes" id="UP001589813">
    <property type="component" value="Unassembled WGS sequence"/>
</dbReference>
<evidence type="ECO:0000313" key="3">
    <source>
        <dbReference type="EMBL" id="MFC0046809.1"/>
    </source>
</evidence>
<feature type="transmembrane region" description="Helical" evidence="2">
    <location>
        <begin position="429"/>
        <end position="449"/>
    </location>
</feature>
<name>A0ABV6B8U8_9GAMM</name>
<sequence length="459" mass="49448">MPTNAAAASKVQRYLLAAGFLALFFANQSVLVLAVPFYQMTLALDPVWLSLAIAVPMLLGSSISGYVGRASDRCQSRFGRRRPFLLAGVLGLSLSFVLMWQVPADWPPLWQLGYFAGLSLLFFLALPLLAVPLSSLVFEQTPEPRQRTAVFGLASAVQKLGSLGYQWLVPLSQLALFSSFQQGVRWVGALIGTVLIALPGLWLALCSRESIGHESSRATPDTVHAKPPPVAQTSLDLLRRRPALRWLLLLCLLQLCGCAFVATMDYYLLVYAMNQADLVAGSWWKALLSSGYALAGLAFVPVLAWSSARFGAVRTLLWVFVLNTLGGAAKWWLYQGDPTYWLLLDAILCSAAWTGMAMLIPPLLAQTEPASTAPSQGTQYGAISALHHWVVSVSAALSMLLSGLALNGLGFAAAAGAAQAAGVLDQMRALLSGGTVLCSLLALAALWRYQRLQFLEEHP</sequence>
<keyword evidence="2" id="KW-1133">Transmembrane helix</keyword>